<feature type="chain" id="PRO_5002153379" description="Lipocalin-like domain-containing protein" evidence="1">
    <location>
        <begin position="22"/>
        <end position="178"/>
    </location>
</feature>
<sequence>MTTRLYLASLFLVAAQCLVVADLRAQSAFPGGWVGRWKGTLEWYQGVNKREPVQMELHVLPADSADHYSWRLIYGEGQKDNRPYLLKPFDKSKGHWLIDEKNSIVLDQFFIGGRFFGSFTVGGNTITNSYWLSGDSLVVEFYNIQEKPIAVTGGRDSTVPKVKSYGVRSYQRAVLRRQ</sequence>
<keyword evidence="3" id="KW-1185">Reference proteome</keyword>
<evidence type="ECO:0008006" key="4">
    <source>
        <dbReference type="Google" id="ProtNLM"/>
    </source>
</evidence>
<keyword evidence="1" id="KW-0732">Signal</keyword>
<organism evidence="2 3">
    <name type="scientific">Flavihumibacter solisilvae</name>
    <dbReference type="NCBI Taxonomy" id="1349421"/>
    <lineage>
        <taxon>Bacteria</taxon>
        <taxon>Pseudomonadati</taxon>
        <taxon>Bacteroidota</taxon>
        <taxon>Chitinophagia</taxon>
        <taxon>Chitinophagales</taxon>
        <taxon>Chitinophagaceae</taxon>
        <taxon>Flavihumibacter</taxon>
    </lineage>
</organism>
<accession>A0A0C1LHC4</accession>
<dbReference type="Proteomes" id="UP000031408">
    <property type="component" value="Unassembled WGS sequence"/>
</dbReference>
<dbReference type="OrthoDB" id="671386at2"/>
<comment type="caution">
    <text evidence="2">The sequence shown here is derived from an EMBL/GenBank/DDBJ whole genome shotgun (WGS) entry which is preliminary data.</text>
</comment>
<dbReference type="EMBL" id="JSVC01000010">
    <property type="protein sequence ID" value="KIC94713.1"/>
    <property type="molecule type" value="Genomic_DNA"/>
</dbReference>
<dbReference type="RefSeq" id="WP_039139363.1">
    <property type="nucleotide sequence ID" value="NZ_JSVC01000010.1"/>
</dbReference>
<gene>
    <name evidence="2" type="ORF">OI18_09500</name>
</gene>
<evidence type="ECO:0000313" key="3">
    <source>
        <dbReference type="Proteomes" id="UP000031408"/>
    </source>
</evidence>
<feature type="signal peptide" evidence="1">
    <location>
        <begin position="1"/>
        <end position="21"/>
    </location>
</feature>
<reference evidence="2 3" key="1">
    <citation type="submission" date="2014-11" db="EMBL/GenBank/DDBJ databases">
        <title>Genome sequence of Flavihumibacter solisilvae 3-3.</title>
        <authorList>
            <person name="Zhou G."/>
            <person name="Li M."/>
            <person name="Wang G."/>
        </authorList>
    </citation>
    <scope>NUCLEOTIDE SEQUENCE [LARGE SCALE GENOMIC DNA]</scope>
    <source>
        <strain evidence="2 3">3-3</strain>
    </source>
</reference>
<dbReference type="AlphaFoldDB" id="A0A0C1LHC4"/>
<evidence type="ECO:0000313" key="2">
    <source>
        <dbReference type="EMBL" id="KIC94713.1"/>
    </source>
</evidence>
<dbReference type="STRING" id="1349421.OI18_09500"/>
<name>A0A0C1LHC4_9BACT</name>
<evidence type="ECO:0000256" key="1">
    <source>
        <dbReference type="SAM" id="SignalP"/>
    </source>
</evidence>
<proteinExistence type="predicted"/>
<protein>
    <recommendedName>
        <fullName evidence="4">Lipocalin-like domain-containing protein</fullName>
    </recommendedName>
</protein>